<evidence type="ECO:0000313" key="2">
    <source>
        <dbReference type="EMBL" id="KIY67668.1"/>
    </source>
</evidence>
<dbReference type="OrthoDB" id="3685327at2759"/>
<dbReference type="EMBL" id="KN880520">
    <property type="protein sequence ID" value="KIY67668.1"/>
    <property type="molecule type" value="Genomic_DNA"/>
</dbReference>
<dbReference type="Proteomes" id="UP000054007">
    <property type="component" value="Unassembled WGS sequence"/>
</dbReference>
<feature type="signal peptide" evidence="1">
    <location>
        <begin position="1"/>
        <end position="17"/>
    </location>
</feature>
<proteinExistence type="predicted"/>
<keyword evidence="3" id="KW-1185">Reference proteome</keyword>
<dbReference type="STRING" id="1314674.A0A0D7BAT9"/>
<evidence type="ECO:0008006" key="4">
    <source>
        <dbReference type="Google" id="ProtNLM"/>
    </source>
</evidence>
<feature type="chain" id="PRO_5002316824" description="Ecp2 effector protein domain-containing protein" evidence="1">
    <location>
        <begin position="18"/>
        <end position="286"/>
    </location>
</feature>
<organism evidence="2 3">
    <name type="scientific">Cylindrobasidium torrendii FP15055 ss-10</name>
    <dbReference type="NCBI Taxonomy" id="1314674"/>
    <lineage>
        <taxon>Eukaryota</taxon>
        <taxon>Fungi</taxon>
        <taxon>Dikarya</taxon>
        <taxon>Basidiomycota</taxon>
        <taxon>Agaricomycotina</taxon>
        <taxon>Agaricomycetes</taxon>
        <taxon>Agaricomycetidae</taxon>
        <taxon>Agaricales</taxon>
        <taxon>Marasmiineae</taxon>
        <taxon>Physalacriaceae</taxon>
        <taxon>Cylindrobasidium</taxon>
    </lineage>
</organism>
<gene>
    <name evidence="2" type="ORF">CYLTODRAFT_422315</name>
</gene>
<keyword evidence="1" id="KW-0732">Signal</keyword>
<reference evidence="2 3" key="1">
    <citation type="journal article" date="2015" name="Fungal Genet. Biol.">
        <title>Evolution of novel wood decay mechanisms in Agaricales revealed by the genome sequences of Fistulina hepatica and Cylindrobasidium torrendii.</title>
        <authorList>
            <person name="Floudas D."/>
            <person name="Held B.W."/>
            <person name="Riley R."/>
            <person name="Nagy L.G."/>
            <person name="Koehler G."/>
            <person name="Ransdell A.S."/>
            <person name="Younus H."/>
            <person name="Chow J."/>
            <person name="Chiniquy J."/>
            <person name="Lipzen A."/>
            <person name="Tritt A."/>
            <person name="Sun H."/>
            <person name="Haridas S."/>
            <person name="LaButti K."/>
            <person name="Ohm R.A."/>
            <person name="Kues U."/>
            <person name="Blanchette R.A."/>
            <person name="Grigoriev I.V."/>
            <person name="Minto R.E."/>
            <person name="Hibbett D.S."/>
        </authorList>
    </citation>
    <scope>NUCLEOTIDE SEQUENCE [LARGE SCALE GENOMIC DNA]</scope>
    <source>
        <strain evidence="2 3">FP15055 ss-10</strain>
    </source>
</reference>
<protein>
    <recommendedName>
        <fullName evidence="4">Ecp2 effector protein domain-containing protein</fullName>
    </recommendedName>
</protein>
<accession>A0A0D7BAT9</accession>
<evidence type="ECO:0000256" key="1">
    <source>
        <dbReference type="SAM" id="SignalP"/>
    </source>
</evidence>
<name>A0A0D7BAT9_9AGAR</name>
<sequence length="286" mass="30211">MFAAFFLLSAATLAVQAASPDASIAGLLAMRDWSNPVSCGTTQDATLSACQSLLDNWQQNLPMENHCTYHATGDAWNVASVKGCSVYITNSNAESGAVKEAVQALLGCASVSKGKVNGLTTLSDGSGVCIGGNDGCGDCFDDGDFNPPRDRRDEVAVVEPRQKADIAGSIAELVNAILGGQSADNTARANTVKNVRDGLAAEYNKNVVVCHTKHEAHWDGVQGVDWYHEHFEVDIQIGGTIGYEVYVASSGTFKRNGDGGEINWGWSGVLAKDSEENGSRLTFASR</sequence>
<evidence type="ECO:0000313" key="3">
    <source>
        <dbReference type="Proteomes" id="UP000054007"/>
    </source>
</evidence>
<dbReference type="AlphaFoldDB" id="A0A0D7BAT9"/>